<keyword evidence="8" id="KW-1185">Reference proteome</keyword>
<accession>A0A834XLX9</accession>
<evidence type="ECO:0000259" key="6">
    <source>
        <dbReference type="PROSITE" id="PS50097"/>
    </source>
</evidence>
<dbReference type="InterPro" id="IPR017096">
    <property type="entry name" value="BTB-kelch_protein"/>
</dbReference>
<dbReference type="InterPro" id="IPR006652">
    <property type="entry name" value="Kelch_1"/>
</dbReference>
<dbReference type="InterPro" id="IPR011705">
    <property type="entry name" value="BACK"/>
</dbReference>
<dbReference type="PANTHER" id="PTHR45632:SF26">
    <property type="entry name" value="BTB DOMAIN-CONTAINING PROTEIN"/>
    <property type="match status" value="1"/>
</dbReference>
<dbReference type="GO" id="GO:0016567">
    <property type="term" value="P:protein ubiquitination"/>
    <property type="evidence" value="ECO:0007669"/>
    <property type="project" value="UniProtKB-UniPathway"/>
</dbReference>
<dbReference type="PROSITE" id="PS50097">
    <property type="entry name" value="BTB"/>
    <property type="match status" value="1"/>
</dbReference>
<dbReference type="Gene3D" id="1.25.40.420">
    <property type="match status" value="1"/>
</dbReference>
<protein>
    <recommendedName>
        <fullName evidence="1">Kelch-like protein diablo</fullName>
    </recommendedName>
</protein>
<keyword evidence="2" id="KW-0880">Kelch repeat</keyword>
<name>A0A834XLX9_APHGI</name>
<dbReference type="InterPro" id="IPR015915">
    <property type="entry name" value="Kelch-typ_b-propeller"/>
</dbReference>
<reference evidence="7 8" key="1">
    <citation type="submission" date="2020-08" db="EMBL/GenBank/DDBJ databases">
        <title>Aphidius gifuensis genome sequencing and assembly.</title>
        <authorList>
            <person name="Du Z."/>
        </authorList>
    </citation>
    <scope>NUCLEOTIDE SEQUENCE [LARGE SCALE GENOMIC DNA]</scope>
    <source>
        <strain evidence="7">YNYX2018</strain>
        <tissue evidence="7">Adults</tissue>
    </source>
</reference>
<dbReference type="Pfam" id="PF00651">
    <property type="entry name" value="BTB"/>
    <property type="match status" value="1"/>
</dbReference>
<gene>
    <name evidence="7" type="ORF">HCN44_008327</name>
</gene>
<dbReference type="Gene3D" id="2.120.10.80">
    <property type="entry name" value="Kelch-type beta propeller"/>
    <property type="match status" value="1"/>
</dbReference>
<feature type="domain" description="BTB" evidence="6">
    <location>
        <begin position="73"/>
        <end position="140"/>
    </location>
</feature>
<comment type="caution">
    <text evidence="7">The sequence shown here is derived from an EMBL/GenBank/DDBJ whole genome shotgun (WGS) entry which is preliminary data.</text>
</comment>
<organism evidence="7 8">
    <name type="scientific">Aphidius gifuensis</name>
    <name type="common">Parasitoid wasp</name>
    <dbReference type="NCBI Taxonomy" id="684658"/>
    <lineage>
        <taxon>Eukaryota</taxon>
        <taxon>Metazoa</taxon>
        <taxon>Ecdysozoa</taxon>
        <taxon>Arthropoda</taxon>
        <taxon>Hexapoda</taxon>
        <taxon>Insecta</taxon>
        <taxon>Pterygota</taxon>
        <taxon>Neoptera</taxon>
        <taxon>Endopterygota</taxon>
        <taxon>Hymenoptera</taxon>
        <taxon>Apocrita</taxon>
        <taxon>Ichneumonoidea</taxon>
        <taxon>Braconidae</taxon>
        <taxon>Aphidiinae</taxon>
        <taxon>Aphidius</taxon>
    </lineage>
</organism>
<dbReference type="Pfam" id="PF24681">
    <property type="entry name" value="Kelch_KLHDC2_KLHL20_DRC7"/>
    <property type="match status" value="1"/>
</dbReference>
<dbReference type="FunFam" id="1.25.40.420:FF:000001">
    <property type="entry name" value="Kelch-like family member 12"/>
    <property type="match status" value="1"/>
</dbReference>
<dbReference type="PIRSF" id="PIRSF037037">
    <property type="entry name" value="Kelch-like_protein_gigaxonin"/>
    <property type="match status" value="1"/>
</dbReference>
<dbReference type="InterPro" id="IPR011333">
    <property type="entry name" value="SKP1/BTB/POZ_sf"/>
</dbReference>
<feature type="region of interest" description="Disordered" evidence="5">
    <location>
        <begin position="1"/>
        <end position="29"/>
    </location>
</feature>
<evidence type="ECO:0000313" key="7">
    <source>
        <dbReference type="EMBL" id="KAF7989653.1"/>
    </source>
</evidence>
<dbReference type="UniPathway" id="UPA00143"/>
<dbReference type="AlphaFoldDB" id="A0A834XLX9"/>
<evidence type="ECO:0000256" key="3">
    <source>
        <dbReference type="ARBA" id="ARBA00022737"/>
    </source>
</evidence>
<evidence type="ECO:0000256" key="5">
    <source>
        <dbReference type="SAM" id="MobiDB-lite"/>
    </source>
</evidence>
<dbReference type="SMART" id="SM00225">
    <property type="entry name" value="BTB"/>
    <property type="match status" value="1"/>
</dbReference>
<dbReference type="Proteomes" id="UP000639338">
    <property type="component" value="Unassembled WGS sequence"/>
</dbReference>
<dbReference type="PANTHER" id="PTHR45632">
    <property type="entry name" value="LD33804P"/>
    <property type="match status" value="1"/>
</dbReference>
<proteinExistence type="predicted"/>
<dbReference type="CDD" id="cd18234">
    <property type="entry name" value="BTB_POZ_KLHL1-like"/>
    <property type="match status" value="1"/>
</dbReference>
<dbReference type="OrthoDB" id="45365at2759"/>
<evidence type="ECO:0000256" key="2">
    <source>
        <dbReference type="ARBA" id="ARBA00022441"/>
    </source>
</evidence>
<evidence type="ECO:0000256" key="4">
    <source>
        <dbReference type="ARBA" id="ARBA00043912"/>
    </source>
</evidence>
<dbReference type="SMART" id="SM00612">
    <property type="entry name" value="Kelch"/>
    <property type="match status" value="6"/>
</dbReference>
<dbReference type="Pfam" id="PF07707">
    <property type="entry name" value="BACK"/>
    <property type="match status" value="1"/>
</dbReference>
<dbReference type="Gene3D" id="3.30.710.10">
    <property type="entry name" value="Potassium Channel Kv1.1, Chain A"/>
    <property type="match status" value="1"/>
</dbReference>
<sequence>MSVSDGLKMSAGVNKGDQEQQLSLTKKDATTSEQSISSLLSTGSGSDEYFKAPRHADNSLKIMEEYLHQQQLTDITLIAGEKRFPVHRLVLSAASEYFAAMFRSPLRESNQQEIELKEVDPDAVWLLILYCYKGSIELREDCVETLLATASLFQIEAVVKACCQFLIKQLHPSNCLGISMFADAQGCTDLQSVSHTYTTEHFMEVMKNQEFLLLSSSDVAKLFESDNLKIPSEETVFNALINWLEYDLTNRKKDASKLLSLVRLPLLSPVFIADHIHDNEIFKNDKNSQELIMEAMKYHLLPERRPLLQTSRTKPRKATVGRILAVGGFVHNKGDTTIDVFSPSDNLWKNLTSMKSGRLQFGAAVVESKLIVVGGRDGLKTLNTVEELDFTTMKWTTLPCMNTNRHGLGVAVLGGPLYAVGGHDGWSFLQTVERWDPNTQEWSYIAPMPYARSTHGAAVLNDKLYVIGGRDTHSCLNTVECYDPHTNKWTSCSSMANCRGGVGVGVANGCLYALGGYDATAKGSNACRYSSVERYDPKTDTWTMVAPMSLARDAIGVCLLGDQLVAVGGYDGQQTSTICEAYDPIQNEWHQVPPLAEGKGRAGPCVTIKDPIF</sequence>
<dbReference type="InterPro" id="IPR000210">
    <property type="entry name" value="BTB/POZ_dom"/>
</dbReference>
<dbReference type="EMBL" id="JACMRX010000005">
    <property type="protein sequence ID" value="KAF7989653.1"/>
    <property type="molecule type" value="Genomic_DNA"/>
</dbReference>
<dbReference type="Pfam" id="PF01344">
    <property type="entry name" value="Kelch_1"/>
    <property type="match status" value="2"/>
</dbReference>
<comment type="function">
    <text evidence="4">Probable substrate-specific adapter of an E3 ubiquitin-protein ligase complex which mediates the ubiquitination and subsequent proteasomal degradation of target proteins. May have a role in synapse differentiation and growth.</text>
</comment>
<dbReference type="GO" id="GO:0003779">
    <property type="term" value="F:actin binding"/>
    <property type="evidence" value="ECO:0007669"/>
    <property type="project" value="UniProtKB-KW"/>
</dbReference>
<keyword evidence="3" id="KW-0677">Repeat</keyword>
<evidence type="ECO:0000313" key="8">
    <source>
        <dbReference type="Proteomes" id="UP000639338"/>
    </source>
</evidence>
<dbReference type="InterPro" id="IPR037293">
    <property type="entry name" value="Gal_Oxidase_central_sf"/>
</dbReference>
<evidence type="ECO:0000256" key="1">
    <source>
        <dbReference type="ARBA" id="ARBA00013699"/>
    </source>
</evidence>
<dbReference type="SMART" id="SM00875">
    <property type="entry name" value="BACK"/>
    <property type="match status" value="1"/>
</dbReference>
<dbReference type="SUPFAM" id="SSF117281">
    <property type="entry name" value="Kelch motif"/>
    <property type="match status" value="1"/>
</dbReference>
<dbReference type="Gene3D" id="2.130.10.80">
    <property type="entry name" value="Galactose oxidase/kelch, beta-propeller"/>
    <property type="match status" value="1"/>
</dbReference>
<dbReference type="SUPFAM" id="SSF54695">
    <property type="entry name" value="POZ domain"/>
    <property type="match status" value="1"/>
</dbReference>